<sequence length="122" mass="14550">MEHILPLNPTIEKMSNTELEKNFVKKPVILGRQNYYPVFAKRINEFKDLLFSELIDINNINDFVMGNITTAWLIAIAILDYSDNDFYKTEMVALIKQNWDDKNLESFLKYIKNEENFIKYFK</sequence>
<keyword evidence="2" id="KW-1185">Reference proteome</keyword>
<dbReference type="EMBL" id="JAELVM010000002">
    <property type="protein sequence ID" value="MBL1221720.1"/>
    <property type="molecule type" value="Genomic_DNA"/>
</dbReference>
<proteinExistence type="predicted"/>
<dbReference type="RefSeq" id="WP_202091606.1">
    <property type="nucleotide sequence ID" value="NZ_JAELVM010000002.1"/>
</dbReference>
<reference evidence="1 2" key="1">
    <citation type="submission" date="2020-12" db="EMBL/GenBank/DDBJ databases">
        <title>Chryseobacterium endoalhailicus sp. nov., isolated from seed of leguminous plant.</title>
        <authorList>
            <person name="Zhang X."/>
        </authorList>
    </citation>
    <scope>NUCLEOTIDE SEQUENCE [LARGE SCALE GENOMIC DNA]</scope>
    <source>
        <strain evidence="1 2">L7</strain>
    </source>
</reference>
<comment type="caution">
    <text evidence="1">The sequence shown here is derived from an EMBL/GenBank/DDBJ whole genome shotgun (WGS) entry which is preliminary data.</text>
</comment>
<accession>A0ABS1QGI7</accession>
<evidence type="ECO:0000313" key="1">
    <source>
        <dbReference type="EMBL" id="MBL1221720.1"/>
    </source>
</evidence>
<dbReference type="Proteomes" id="UP000661696">
    <property type="component" value="Unassembled WGS sequence"/>
</dbReference>
<evidence type="ECO:0008006" key="3">
    <source>
        <dbReference type="Google" id="ProtNLM"/>
    </source>
</evidence>
<name>A0ABS1QGI7_9FLAO</name>
<protein>
    <recommendedName>
        <fullName evidence="3">DUF1524 domain-containing protein</fullName>
    </recommendedName>
</protein>
<organism evidence="1 2">
    <name type="scientific">Chryseobacterium endalhagicum</name>
    <dbReference type="NCBI Taxonomy" id="2797638"/>
    <lineage>
        <taxon>Bacteria</taxon>
        <taxon>Pseudomonadati</taxon>
        <taxon>Bacteroidota</taxon>
        <taxon>Flavobacteriia</taxon>
        <taxon>Flavobacteriales</taxon>
        <taxon>Weeksellaceae</taxon>
        <taxon>Chryseobacterium group</taxon>
        <taxon>Chryseobacterium</taxon>
    </lineage>
</organism>
<gene>
    <name evidence="1" type="ORF">JET18_12790</name>
</gene>
<evidence type="ECO:0000313" key="2">
    <source>
        <dbReference type="Proteomes" id="UP000661696"/>
    </source>
</evidence>